<feature type="signal peptide" evidence="1">
    <location>
        <begin position="1"/>
        <end position="24"/>
    </location>
</feature>
<keyword evidence="3" id="KW-1185">Reference proteome</keyword>
<keyword evidence="1" id="KW-0732">Signal</keyword>
<proteinExistence type="predicted"/>
<evidence type="ECO:0000256" key="1">
    <source>
        <dbReference type="SAM" id="SignalP"/>
    </source>
</evidence>
<reference evidence="2 3" key="1">
    <citation type="submission" date="2023-07" db="EMBL/GenBank/DDBJ databases">
        <title>Genomic Encyclopedia of Type Strains, Phase IV (KMG-IV): sequencing the most valuable type-strain genomes for metagenomic binning, comparative biology and taxonomic classification.</title>
        <authorList>
            <person name="Goeker M."/>
        </authorList>
    </citation>
    <scope>NUCLEOTIDE SEQUENCE [LARGE SCALE GENOMIC DNA]</scope>
    <source>
        <strain evidence="2 3">DSM 45903</strain>
    </source>
</reference>
<evidence type="ECO:0000313" key="3">
    <source>
        <dbReference type="Proteomes" id="UP001185012"/>
    </source>
</evidence>
<comment type="caution">
    <text evidence="2">The sequence shown here is derived from an EMBL/GenBank/DDBJ whole genome shotgun (WGS) entry which is preliminary data.</text>
</comment>
<evidence type="ECO:0000313" key="2">
    <source>
        <dbReference type="EMBL" id="MDR6225463.1"/>
    </source>
</evidence>
<dbReference type="EMBL" id="JAVDQG010000003">
    <property type="protein sequence ID" value="MDR6225463.1"/>
    <property type="molecule type" value="Genomic_DNA"/>
</dbReference>
<name>A0ABU1IL14_9BACL</name>
<protein>
    <submittedName>
        <fullName evidence="2">Uncharacterized protein</fullName>
    </submittedName>
</protein>
<organism evidence="2 3">
    <name type="scientific">Desmospora profundinema</name>
    <dbReference type="NCBI Taxonomy" id="1571184"/>
    <lineage>
        <taxon>Bacteria</taxon>
        <taxon>Bacillati</taxon>
        <taxon>Bacillota</taxon>
        <taxon>Bacilli</taxon>
        <taxon>Bacillales</taxon>
        <taxon>Thermoactinomycetaceae</taxon>
        <taxon>Desmospora</taxon>
    </lineage>
</organism>
<sequence>MRKAVSVFTAFALLMTLVVHPSLASATQTPKDQSYKDVLLDNIGNYYSEEIPEITDLVFITQTEEKLEYTYTKDNKQYKNVEFFNEDGTEVTSHIYEKNQSANGYEKKDHLVISLNTEESKVTTVSKMTNESTVLDLGEDVTEVKEDGLIDIAAWKYKSTSYGSNKPQKWTVAYIGIVISYITKLPVTARLVTSLAAAAYGFKTDTIYYKTVTYLKTGRPKLNPCMKRVSNLYANKKRTKVIKTGVVSYTGRSRCP</sequence>
<gene>
    <name evidence="2" type="ORF">JOE21_001461</name>
</gene>
<dbReference type="RefSeq" id="WP_309864190.1">
    <property type="nucleotide sequence ID" value="NZ_JAVDQG010000003.1"/>
</dbReference>
<feature type="chain" id="PRO_5046943259" evidence="1">
    <location>
        <begin position="25"/>
        <end position="256"/>
    </location>
</feature>
<dbReference type="Proteomes" id="UP001185012">
    <property type="component" value="Unassembled WGS sequence"/>
</dbReference>
<accession>A0ABU1IL14</accession>